<proteinExistence type="predicted"/>
<gene>
    <name evidence="2" type="ORF">DAEQUDRAFT_675529</name>
</gene>
<name>A0A165MU31_9APHY</name>
<dbReference type="GO" id="GO:1990189">
    <property type="term" value="F:protein N-terminal-serine acetyltransferase activity"/>
    <property type="evidence" value="ECO:0007669"/>
    <property type="project" value="TreeGrafter"/>
</dbReference>
<dbReference type="EMBL" id="KV429094">
    <property type="protein sequence ID" value="KZT66125.1"/>
    <property type="molecule type" value="Genomic_DNA"/>
</dbReference>
<dbReference type="OrthoDB" id="41238at2759"/>
<dbReference type="Proteomes" id="UP000076727">
    <property type="component" value="Unassembled WGS sequence"/>
</dbReference>
<dbReference type="InterPro" id="IPR051908">
    <property type="entry name" value="Ribosomal_N-acetyltransferase"/>
</dbReference>
<dbReference type="Pfam" id="PF13302">
    <property type="entry name" value="Acetyltransf_3"/>
    <property type="match status" value="1"/>
</dbReference>
<dbReference type="GO" id="GO:0008999">
    <property type="term" value="F:protein-N-terminal-alanine acetyltransferase activity"/>
    <property type="evidence" value="ECO:0007669"/>
    <property type="project" value="TreeGrafter"/>
</dbReference>
<feature type="domain" description="N-acetyltransferase" evidence="1">
    <location>
        <begin position="74"/>
        <end position="220"/>
    </location>
</feature>
<evidence type="ECO:0000313" key="2">
    <source>
        <dbReference type="EMBL" id="KZT66125.1"/>
    </source>
</evidence>
<keyword evidence="3" id="KW-1185">Reference proteome</keyword>
<evidence type="ECO:0000313" key="3">
    <source>
        <dbReference type="Proteomes" id="UP000076727"/>
    </source>
</evidence>
<dbReference type="STRING" id="1314783.A0A165MU31"/>
<protein>
    <submittedName>
        <fullName evidence="2">Acyl-CoA N-acyltransferase</fullName>
    </submittedName>
</protein>
<organism evidence="2 3">
    <name type="scientific">Daedalea quercina L-15889</name>
    <dbReference type="NCBI Taxonomy" id="1314783"/>
    <lineage>
        <taxon>Eukaryota</taxon>
        <taxon>Fungi</taxon>
        <taxon>Dikarya</taxon>
        <taxon>Basidiomycota</taxon>
        <taxon>Agaricomycotina</taxon>
        <taxon>Agaricomycetes</taxon>
        <taxon>Polyporales</taxon>
        <taxon>Fomitopsis</taxon>
    </lineage>
</organism>
<keyword evidence="2" id="KW-0808">Transferase</keyword>
<dbReference type="InterPro" id="IPR016181">
    <property type="entry name" value="Acyl_CoA_acyltransferase"/>
</dbReference>
<dbReference type="PROSITE" id="PS51186">
    <property type="entry name" value="GNAT"/>
    <property type="match status" value="1"/>
</dbReference>
<keyword evidence="2" id="KW-0012">Acyltransferase</keyword>
<dbReference type="InterPro" id="IPR000182">
    <property type="entry name" value="GNAT_dom"/>
</dbReference>
<dbReference type="SUPFAM" id="SSF55729">
    <property type="entry name" value="Acyl-CoA N-acyltransferases (Nat)"/>
    <property type="match status" value="1"/>
</dbReference>
<dbReference type="PANTHER" id="PTHR43441:SF5">
    <property type="entry name" value="FAMILY ACETYLTRANSFERASE, PUTATIVE-RELATED"/>
    <property type="match status" value="1"/>
</dbReference>
<evidence type="ECO:0000259" key="1">
    <source>
        <dbReference type="PROSITE" id="PS51186"/>
    </source>
</evidence>
<reference evidence="2 3" key="1">
    <citation type="journal article" date="2016" name="Mol. Biol. Evol.">
        <title>Comparative Genomics of Early-Diverging Mushroom-Forming Fungi Provides Insights into the Origins of Lignocellulose Decay Capabilities.</title>
        <authorList>
            <person name="Nagy L.G."/>
            <person name="Riley R."/>
            <person name="Tritt A."/>
            <person name="Adam C."/>
            <person name="Daum C."/>
            <person name="Floudas D."/>
            <person name="Sun H."/>
            <person name="Yadav J.S."/>
            <person name="Pangilinan J."/>
            <person name="Larsson K.H."/>
            <person name="Matsuura K."/>
            <person name="Barry K."/>
            <person name="Labutti K."/>
            <person name="Kuo R."/>
            <person name="Ohm R.A."/>
            <person name="Bhattacharya S.S."/>
            <person name="Shirouzu T."/>
            <person name="Yoshinaga Y."/>
            <person name="Martin F.M."/>
            <person name="Grigoriev I.V."/>
            <person name="Hibbett D.S."/>
        </authorList>
    </citation>
    <scope>NUCLEOTIDE SEQUENCE [LARGE SCALE GENOMIC DNA]</scope>
    <source>
        <strain evidence="2 3">L-15889</strain>
    </source>
</reference>
<dbReference type="PANTHER" id="PTHR43441">
    <property type="entry name" value="RIBOSOMAL-PROTEIN-SERINE ACETYLTRANSFERASE"/>
    <property type="match status" value="1"/>
</dbReference>
<sequence length="274" mass="31322">MEPRYLNTGIGIVPPTLPVEDYHIDTPLEEYDLNFCWPVKPLEGPGVRLEPLIPSIHAQALHVALLKDDPEKKWIYRYETPVLPETLSDLLTRAEQWRRRREQCVFAILDLSRPYVEDKPCGGRIAGIIGLRAESASDFAGEIGPVVVLPRAQRTHIMTNALSLLLTYCFSIHSQDGLELRRMGWIATATNAPSVAVPRRFGFTCEGVRRWRRVMPNPDKFDTKEAVGEYGRREAGRGWDWSCWALTFEDWRDGVKDLVHGFLARQVQRNAAWD</sequence>
<dbReference type="Gene3D" id="3.40.630.30">
    <property type="match status" value="1"/>
</dbReference>
<accession>A0A165MU31</accession>
<dbReference type="AlphaFoldDB" id="A0A165MU31"/>